<keyword evidence="5 6" id="KW-0472">Membrane</keyword>
<evidence type="ECO:0000256" key="1">
    <source>
        <dbReference type="ARBA" id="ARBA00004141"/>
    </source>
</evidence>
<feature type="transmembrane region" description="Helical" evidence="6">
    <location>
        <begin position="219"/>
        <end position="235"/>
    </location>
</feature>
<dbReference type="GO" id="GO:0008360">
    <property type="term" value="P:regulation of cell shape"/>
    <property type="evidence" value="ECO:0007669"/>
    <property type="project" value="UniProtKB-KW"/>
</dbReference>
<feature type="transmembrane region" description="Helical" evidence="6">
    <location>
        <begin position="389"/>
        <end position="410"/>
    </location>
</feature>
<proteinExistence type="predicted"/>
<organism evidence="7 8">
    <name type="scientific">Enemella dayhoffiae</name>
    <dbReference type="NCBI Taxonomy" id="2016507"/>
    <lineage>
        <taxon>Bacteria</taxon>
        <taxon>Bacillati</taxon>
        <taxon>Actinomycetota</taxon>
        <taxon>Actinomycetes</taxon>
        <taxon>Propionibacteriales</taxon>
        <taxon>Propionibacteriaceae</taxon>
        <taxon>Enemella</taxon>
    </lineage>
</organism>
<dbReference type="OrthoDB" id="9812661at2"/>
<feature type="transmembrane region" description="Helical" evidence="6">
    <location>
        <begin position="56"/>
        <end position="75"/>
    </location>
</feature>
<dbReference type="AlphaFoldDB" id="A0A255HC81"/>
<evidence type="ECO:0000256" key="4">
    <source>
        <dbReference type="ARBA" id="ARBA00022989"/>
    </source>
</evidence>
<gene>
    <name evidence="7" type="ORF">CGZ93_01080</name>
</gene>
<accession>A0A255HC81</accession>
<evidence type="ECO:0000313" key="8">
    <source>
        <dbReference type="Proteomes" id="UP000216311"/>
    </source>
</evidence>
<evidence type="ECO:0000313" key="7">
    <source>
        <dbReference type="EMBL" id="OYO25361.1"/>
    </source>
</evidence>
<dbReference type="PANTHER" id="PTHR30474">
    <property type="entry name" value="CELL CYCLE PROTEIN"/>
    <property type="match status" value="1"/>
</dbReference>
<dbReference type="PANTHER" id="PTHR30474:SF3">
    <property type="entry name" value="PEPTIDOGLYCAN GLYCOSYLTRANSFERASE RODA"/>
    <property type="match status" value="1"/>
</dbReference>
<feature type="transmembrane region" description="Helical" evidence="6">
    <location>
        <begin position="194"/>
        <end position="213"/>
    </location>
</feature>
<evidence type="ECO:0000256" key="3">
    <source>
        <dbReference type="ARBA" id="ARBA00022960"/>
    </source>
</evidence>
<feature type="transmembrane region" description="Helical" evidence="6">
    <location>
        <begin position="156"/>
        <end position="173"/>
    </location>
</feature>
<keyword evidence="4 6" id="KW-1133">Transmembrane helix</keyword>
<keyword evidence="7" id="KW-0132">Cell division</keyword>
<dbReference type="EMBL" id="NMVQ01000001">
    <property type="protein sequence ID" value="OYO25361.1"/>
    <property type="molecule type" value="Genomic_DNA"/>
</dbReference>
<feature type="transmembrane region" description="Helical" evidence="6">
    <location>
        <begin position="26"/>
        <end position="44"/>
    </location>
</feature>
<evidence type="ECO:0000256" key="2">
    <source>
        <dbReference type="ARBA" id="ARBA00022692"/>
    </source>
</evidence>
<reference evidence="7 8" key="1">
    <citation type="submission" date="2017-07" db="EMBL/GenBank/DDBJ databases">
        <title>Draft whole genome sequences of clinical Proprionibacteriaceae strains.</title>
        <authorList>
            <person name="Bernier A.-M."/>
            <person name="Bernard K."/>
            <person name="Domingo M.-C."/>
        </authorList>
    </citation>
    <scope>NUCLEOTIDE SEQUENCE [LARGE SCALE GENOMIC DNA]</scope>
    <source>
        <strain evidence="7 8">NML 130396</strain>
    </source>
</reference>
<dbReference type="GO" id="GO:0015648">
    <property type="term" value="F:lipid-linked peptidoglycan transporter activity"/>
    <property type="evidence" value="ECO:0007669"/>
    <property type="project" value="TreeGrafter"/>
</dbReference>
<dbReference type="InterPro" id="IPR001182">
    <property type="entry name" value="FtsW/RodA"/>
</dbReference>
<keyword evidence="2 6" id="KW-0812">Transmembrane</keyword>
<evidence type="ECO:0000256" key="5">
    <source>
        <dbReference type="ARBA" id="ARBA00023136"/>
    </source>
</evidence>
<name>A0A255HC81_9ACTN</name>
<feature type="transmembrane region" description="Helical" evidence="6">
    <location>
        <begin position="356"/>
        <end position="377"/>
    </location>
</feature>
<sequence length="452" mass="48795">MVIFAAAMGVGSYLLVELNLFNELPANWPVVAAIWLLIAVGAHLAVRFRIPYADPLILPCVLLLNGIGLAMIHRIDKIPDPVRHDATTQLMWTGIGVGLFLLVLFLLRDHRPLQGYTYTLFVAGLGLLLMPLLPFIGKEVYGSRIWIAIGPYTFQPAEVAKIVLAIAFASYLVEKRDVLALAGARFLGIDLPRPRDLGPILLMWLASLAVLVFQRDLGTSLLFFGLFVMMLYVATERPSWPILGLLLFSAGAYAGFLLFSHVQVRVDGWLHPFDNFDQNNQIINGQFGIAWGGLLGRGWGLGRPGLTTFAKSDFIAAAIGEELGMAGLMAVIMVYALIVARGLRTALAAKEPFGKLLSAGLSFVLALQVFTIIGGVTRLLPLTGQTTPFLSQGGSSLVANWAIVGLLLAISHQARKPVARVSADPLAGPAYAADGFDSDTTQVIRGDGRAQR</sequence>
<comment type="caution">
    <text evidence="7">The sequence shown here is derived from an EMBL/GenBank/DDBJ whole genome shotgun (WGS) entry which is preliminary data.</text>
</comment>
<comment type="subcellular location">
    <subcellularLocation>
        <location evidence="1">Membrane</location>
        <topology evidence="1">Multi-pass membrane protein</topology>
    </subcellularLocation>
</comment>
<feature type="transmembrane region" description="Helical" evidence="6">
    <location>
        <begin position="90"/>
        <end position="107"/>
    </location>
</feature>
<dbReference type="Pfam" id="PF01098">
    <property type="entry name" value="FTSW_RODA_SPOVE"/>
    <property type="match status" value="1"/>
</dbReference>
<dbReference type="GO" id="GO:0051301">
    <property type="term" value="P:cell division"/>
    <property type="evidence" value="ECO:0007669"/>
    <property type="project" value="UniProtKB-KW"/>
</dbReference>
<dbReference type="RefSeq" id="WP_094362570.1">
    <property type="nucleotide sequence ID" value="NZ_NMVQ01000001.1"/>
</dbReference>
<feature type="transmembrane region" description="Helical" evidence="6">
    <location>
        <begin position="116"/>
        <end position="136"/>
    </location>
</feature>
<keyword evidence="3" id="KW-0133">Cell shape</keyword>
<dbReference type="GO" id="GO:0032153">
    <property type="term" value="C:cell division site"/>
    <property type="evidence" value="ECO:0007669"/>
    <property type="project" value="TreeGrafter"/>
</dbReference>
<feature type="transmembrane region" description="Helical" evidence="6">
    <location>
        <begin position="242"/>
        <end position="262"/>
    </location>
</feature>
<dbReference type="GO" id="GO:0005886">
    <property type="term" value="C:plasma membrane"/>
    <property type="evidence" value="ECO:0007669"/>
    <property type="project" value="TreeGrafter"/>
</dbReference>
<keyword evidence="8" id="KW-1185">Reference proteome</keyword>
<dbReference type="Proteomes" id="UP000216311">
    <property type="component" value="Unassembled WGS sequence"/>
</dbReference>
<feature type="transmembrane region" description="Helical" evidence="6">
    <location>
        <begin position="323"/>
        <end position="344"/>
    </location>
</feature>
<keyword evidence="7" id="KW-0131">Cell cycle</keyword>
<protein>
    <submittedName>
        <fullName evidence="7">Cell division protein</fullName>
    </submittedName>
</protein>
<evidence type="ECO:0000256" key="6">
    <source>
        <dbReference type="SAM" id="Phobius"/>
    </source>
</evidence>